<reference evidence="2 3" key="1">
    <citation type="submission" date="2018-03" db="EMBL/GenBank/DDBJ databases">
        <title>Genomic Encyclopedia of Archaeal and Bacterial Type Strains, Phase II (KMG-II): from individual species to whole genera.</title>
        <authorList>
            <person name="Goeker M."/>
        </authorList>
    </citation>
    <scope>NUCLEOTIDE SEQUENCE [LARGE SCALE GENOMIC DNA]</scope>
    <source>
        <strain evidence="2 3">DSM 45312</strain>
    </source>
</reference>
<gene>
    <name evidence="2" type="ORF">CLV63_107151</name>
</gene>
<evidence type="ECO:0000256" key="1">
    <source>
        <dbReference type="SAM" id="MobiDB-lite"/>
    </source>
</evidence>
<evidence type="ECO:0000313" key="3">
    <source>
        <dbReference type="Proteomes" id="UP000240542"/>
    </source>
</evidence>
<protein>
    <submittedName>
        <fullName evidence="2">Uncharacterized protein</fullName>
    </submittedName>
</protein>
<dbReference type="EMBL" id="PYGA01000007">
    <property type="protein sequence ID" value="PSK97758.1"/>
    <property type="molecule type" value="Genomic_DNA"/>
</dbReference>
<organism evidence="2 3">
    <name type="scientific">Murinocardiopsis flavida</name>
    <dbReference type="NCBI Taxonomy" id="645275"/>
    <lineage>
        <taxon>Bacteria</taxon>
        <taxon>Bacillati</taxon>
        <taxon>Actinomycetota</taxon>
        <taxon>Actinomycetes</taxon>
        <taxon>Streptosporangiales</taxon>
        <taxon>Nocardiopsidaceae</taxon>
        <taxon>Murinocardiopsis</taxon>
    </lineage>
</organism>
<dbReference type="RefSeq" id="WP_106583092.1">
    <property type="nucleotide sequence ID" value="NZ_PYGA01000007.1"/>
</dbReference>
<dbReference type="Proteomes" id="UP000240542">
    <property type="component" value="Unassembled WGS sequence"/>
</dbReference>
<proteinExistence type="predicted"/>
<sequence>MVSSSDDAALAALRERYGDRYGIRRAGSLWVANPRRECDIVAPTITEDSGTALAEALDNPPLRAGRPLAALGLGPIDAEAPPRPAPAPAAEDGPAAAPA</sequence>
<evidence type="ECO:0000313" key="2">
    <source>
        <dbReference type="EMBL" id="PSK97758.1"/>
    </source>
</evidence>
<comment type="caution">
    <text evidence="2">The sequence shown here is derived from an EMBL/GenBank/DDBJ whole genome shotgun (WGS) entry which is preliminary data.</text>
</comment>
<feature type="region of interest" description="Disordered" evidence="1">
    <location>
        <begin position="73"/>
        <end position="99"/>
    </location>
</feature>
<name>A0A2P8DKN3_9ACTN</name>
<keyword evidence="3" id="KW-1185">Reference proteome</keyword>
<feature type="compositionally biased region" description="Low complexity" evidence="1">
    <location>
        <begin position="88"/>
        <end position="99"/>
    </location>
</feature>
<accession>A0A2P8DKN3</accession>
<dbReference type="AlphaFoldDB" id="A0A2P8DKN3"/>